<proteinExistence type="predicted"/>
<feature type="transmembrane region" description="Helical" evidence="1">
    <location>
        <begin position="20"/>
        <end position="47"/>
    </location>
</feature>
<evidence type="ECO:0000256" key="1">
    <source>
        <dbReference type="SAM" id="Phobius"/>
    </source>
</evidence>
<organism evidence="2 3">
    <name type="scientific">Niallia oryzisoli</name>
    <dbReference type="NCBI Taxonomy" id="1737571"/>
    <lineage>
        <taxon>Bacteria</taxon>
        <taxon>Bacillati</taxon>
        <taxon>Bacillota</taxon>
        <taxon>Bacilli</taxon>
        <taxon>Bacillales</taxon>
        <taxon>Bacillaceae</taxon>
        <taxon>Niallia</taxon>
    </lineage>
</organism>
<keyword evidence="1" id="KW-0812">Transmembrane</keyword>
<dbReference type="EMBL" id="CP137640">
    <property type="protein sequence ID" value="WVX82038.1"/>
    <property type="molecule type" value="Genomic_DNA"/>
</dbReference>
<gene>
    <name evidence="2" type="ORF">R4Z09_03200</name>
</gene>
<keyword evidence="1" id="KW-1133">Transmembrane helix</keyword>
<sequence>MSILAINTRNNEKQLRKTIWAYLILSAAMTWMFLYPLLGGVLFYFIVRKLFSHITYFVGCRVFLNTHNSGIATLTLASLLKGVFEIAGTNSTHLVFYNVAGWAFIAVGLIIMIIMATHQKDLSNDFA</sequence>
<accession>A0ABZ2CJT0</accession>
<dbReference type="RefSeq" id="WP_338450942.1">
    <property type="nucleotide sequence ID" value="NZ_CP137640.1"/>
</dbReference>
<evidence type="ECO:0000313" key="2">
    <source>
        <dbReference type="EMBL" id="WVX82038.1"/>
    </source>
</evidence>
<keyword evidence="3" id="KW-1185">Reference proteome</keyword>
<reference evidence="2 3" key="1">
    <citation type="submission" date="2023-10" db="EMBL/GenBank/DDBJ databases">
        <title>Niallia locisalis sp.nov. isolated from a salt pond sample.</title>
        <authorList>
            <person name="Li X.-J."/>
            <person name="Dong L."/>
        </authorList>
    </citation>
    <scope>NUCLEOTIDE SEQUENCE [LARGE SCALE GENOMIC DNA]</scope>
    <source>
        <strain evidence="2 3">DSM 29761</strain>
    </source>
</reference>
<feature type="transmembrane region" description="Helical" evidence="1">
    <location>
        <begin position="94"/>
        <end position="116"/>
    </location>
</feature>
<protein>
    <submittedName>
        <fullName evidence="2">Uncharacterized protein</fullName>
    </submittedName>
</protein>
<evidence type="ECO:0000313" key="3">
    <source>
        <dbReference type="Proteomes" id="UP001357223"/>
    </source>
</evidence>
<keyword evidence="1" id="KW-0472">Membrane</keyword>
<name>A0ABZ2CJT0_9BACI</name>
<dbReference type="Proteomes" id="UP001357223">
    <property type="component" value="Chromosome"/>
</dbReference>